<protein>
    <submittedName>
        <fullName evidence="1">Uncharacterized protein</fullName>
    </submittedName>
</protein>
<proteinExistence type="predicted"/>
<organism evidence="1 2">
    <name type="scientific">Steinernema hermaphroditum</name>
    <dbReference type="NCBI Taxonomy" id="289476"/>
    <lineage>
        <taxon>Eukaryota</taxon>
        <taxon>Metazoa</taxon>
        <taxon>Ecdysozoa</taxon>
        <taxon>Nematoda</taxon>
        <taxon>Chromadorea</taxon>
        <taxon>Rhabditida</taxon>
        <taxon>Tylenchina</taxon>
        <taxon>Panagrolaimomorpha</taxon>
        <taxon>Strongyloidoidea</taxon>
        <taxon>Steinernematidae</taxon>
        <taxon>Steinernema</taxon>
    </lineage>
</organism>
<name>A0AA39H6P6_9BILA</name>
<evidence type="ECO:0000313" key="2">
    <source>
        <dbReference type="Proteomes" id="UP001175271"/>
    </source>
</evidence>
<reference evidence="1" key="1">
    <citation type="submission" date="2023-06" db="EMBL/GenBank/DDBJ databases">
        <title>Genomic analysis of the entomopathogenic nematode Steinernema hermaphroditum.</title>
        <authorList>
            <person name="Schwarz E.M."/>
            <person name="Heppert J.K."/>
            <person name="Baniya A."/>
            <person name="Schwartz H.T."/>
            <person name="Tan C.-H."/>
            <person name="Antoshechkin I."/>
            <person name="Sternberg P.W."/>
            <person name="Goodrich-Blair H."/>
            <person name="Dillman A.R."/>
        </authorList>
    </citation>
    <scope>NUCLEOTIDE SEQUENCE</scope>
    <source>
        <strain evidence="1">PS9179</strain>
        <tissue evidence="1">Whole animal</tissue>
    </source>
</reference>
<accession>A0AA39H6P6</accession>
<dbReference type="Proteomes" id="UP001175271">
    <property type="component" value="Unassembled WGS sequence"/>
</dbReference>
<comment type="caution">
    <text evidence="1">The sequence shown here is derived from an EMBL/GenBank/DDBJ whole genome shotgun (WGS) entry which is preliminary data.</text>
</comment>
<dbReference type="EMBL" id="JAUCMV010000005">
    <property type="protein sequence ID" value="KAK0398847.1"/>
    <property type="molecule type" value="Genomic_DNA"/>
</dbReference>
<keyword evidence="2" id="KW-1185">Reference proteome</keyword>
<dbReference type="AlphaFoldDB" id="A0AA39H6P6"/>
<sequence>MRVGRKPRAEFCKCRSQVATIIAYEKDASLSLVRHLFVDAALPILRQKMRLDNFYVDGVSINEKLGVFKHSINPEGHAVVSLFATGMDERNFAIQDDVQALCQNLIKRTHEAQALNTAPTSNQSRTEPHPPGSQLFKSLLFCLNEVSLPEVRGAQHYLLADGLCSETSDIISNDFKRLVK</sequence>
<gene>
    <name evidence="1" type="ORF">QR680_002778</name>
</gene>
<evidence type="ECO:0000313" key="1">
    <source>
        <dbReference type="EMBL" id="KAK0398847.1"/>
    </source>
</evidence>